<name>A0ABW1E8C0_9ACTN</name>
<keyword evidence="3" id="KW-1185">Reference proteome</keyword>
<evidence type="ECO:0000313" key="2">
    <source>
        <dbReference type="EMBL" id="MFC5855704.1"/>
    </source>
</evidence>
<feature type="domain" description="Uncharacterised protein YfbK N-terminal" evidence="1">
    <location>
        <begin position="6"/>
        <end position="68"/>
    </location>
</feature>
<proteinExistence type="predicted"/>
<sequence>MAPDPDYLSAFTLDVDTASYGYARRTLSEGRLPDPSTVRPEEFVNSFRQDYERPDGNGFTVTVDGARTDAAGAPDDVVLRRERHGGRHPVAAVAFAQEVKRQAAQAAYAQEIEKLHL</sequence>
<dbReference type="Pfam" id="PF12450">
    <property type="entry name" value="vWF_A"/>
    <property type="match status" value="1"/>
</dbReference>
<organism evidence="2 3">
    <name type="scientific">Streptomyces chlorus</name>
    <dbReference type="NCBI Taxonomy" id="887452"/>
    <lineage>
        <taxon>Bacteria</taxon>
        <taxon>Bacillati</taxon>
        <taxon>Actinomycetota</taxon>
        <taxon>Actinomycetes</taxon>
        <taxon>Kitasatosporales</taxon>
        <taxon>Streptomycetaceae</taxon>
        <taxon>Streptomyces</taxon>
    </lineage>
</organism>
<evidence type="ECO:0000313" key="3">
    <source>
        <dbReference type="Proteomes" id="UP001596180"/>
    </source>
</evidence>
<gene>
    <name evidence="2" type="ORF">ACFPZI_29175</name>
</gene>
<dbReference type="InterPro" id="IPR022156">
    <property type="entry name" value="Uncharacterised_YfbK_N"/>
</dbReference>
<accession>A0ABW1E8C0</accession>
<comment type="caution">
    <text evidence="2">The sequence shown here is derived from an EMBL/GenBank/DDBJ whole genome shotgun (WGS) entry which is preliminary data.</text>
</comment>
<dbReference type="Proteomes" id="UP001596180">
    <property type="component" value="Unassembled WGS sequence"/>
</dbReference>
<evidence type="ECO:0000259" key="1">
    <source>
        <dbReference type="Pfam" id="PF12450"/>
    </source>
</evidence>
<protein>
    <submittedName>
        <fullName evidence="2">von Willebrand factor type A domain-containing protein</fullName>
    </submittedName>
</protein>
<reference evidence="3" key="1">
    <citation type="journal article" date="2019" name="Int. J. Syst. Evol. Microbiol.">
        <title>The Global Catalogue of Microorganisms (GCM) 10K type strain sequencing project: providing services to taxonomists for standard genome sequencing and annotation.</title>
        <authorList>
            <consortium name="The Broad Institute Genomics Platform"/>
            <consortium name="The Broad Institute Genome Sequencing Center for Infectious Disease"/>
            <person name="Wu L."/>
            <person name="Ma J."/>
        </authorList>
    </citation>
    <scope>NUCLEOTIDE SEQUENCE [LARGE SCALE GENOMIC DNA]</scope>
    <source>
        <strain evidence="3">JCM 10411</strain>
    </source>
</reference>
<dbReference type="EMBL" id="JBHSOA010000074">
    <property type="protein sequence ID" value="MFC5855704.1"/>
    <property type="molecule type" value="Genomic_DNA"/>
</dbReference>